<proteinExistence type="predicted"/>
<gene>
    <name evidence="1" type="ORF">J437_LFUL006692</name>
</gene>
<comment type="caution">
    <text evidence="1">The sequence shown here is derived from an EMBL/GenBank/DDBJ whole genome shotgun (WGS) entry which is preliminary data.</text>
</comment>
<evidence type="ECO:0000313" key="1">
    <source>
        <dbReference type="EMBL" id="KAG8225668.1"/>
    </source>
</evidence>
<keyword evidence="2" id="KW-1185">Reference proteome</keyword>
<protein>
    <submittedName>
        <fullName evidence="1">Uncharacterized protein</fullName>
    </submittedName>
</protein>
<evidence type="ECO:0000313" key="2">
    <source>
        <dbReference type="Proteomes" id="UP000792457"/>
    </source>
</evidence>
<accession>A0A8K0K0B8</accession>
<organism evidence="1 2">
    <name type="scientific">Ladona fulva</name>
    <name type="common">Scarce chaser dragonfly</name>
    <name type="synonym">Libellula fulva</name>
    <dbReference type="NCBI Taxonomy" id="123851"/>
    <lineage>
        <taxon>Eukaryota</taxon>
        <taxon>Metazoa</taxon>
        <taxon>Ecdysozoa</taxon>
        <taxon>Arthropoda</taxon>
        <taxon>Hexapoda</taxon>
        <taxon>Insecta</taxon>
        <taxon>Pterygota</taxon>
        <taxon>Palaeoptera</taxon>
        <taxon>Odonata</taxon>
        <taxon>Epiprocta</taxon>
        <taxon>Anisoptera</taxon>
        <taxon>Libelluloidea</taxon>
        <taxon>Libellulidae</taxon>
        <taxon>Ladona</taxon>
    </lineage>
</organism>
<dbReference type="EMBL" id="KZ308247">
    <property type="protein sequence ID" value="KAG8225668.1"/>
    <property type="molecule type" value="Genomic_DNA"/>
</dbReference>
<feature type="non-terminal residue" evidence="1">
    <location>
        <position position="1"/>
    </location>
</feature>
<dbReference type="AlphaFoldDB" id="A0A8K0K0B8"/>
<sequence length="135" mass="15796">MVFGHKQLDKAEELLHGHMTEILLLTARNLLSCIFINIASHNCACLHENLYLPNSECCCPKLQNACTYKYLGLTIDQHFKWDSHIYVLCNKLRRTLFTFYHLHKILPSNLLRILYFALFESYLRYGIVGWGMTAK</sequence>
<name>A0A8K0K0B8_LADFU</name>
<reference evidence="1" key="1">
    <citation type="submission" date="2013-04" db="EMBL/GenBank/DDBJ databases">
        <authorList>
            <person name="Qu J."/>
            <person name="Murali S.C."/>
            <person name="Bandaranaike D."/>
            <person name="Bellair M."/>
            <person name="Blankenburg K."/>
            <person name="Chao H."/>
            <person name="Dinh H."/>
            <person name="Doddapaneni H."/>
            <person name="Downs B."/>
            <person name="Dugan-Rocha S."/>
            <person name="Elkadiri S."/>
            <person name="Gnanaolivu R.D."/>
            <person name="Hernandez B."/>
            <person name="Javaid M."/>
            <person name="Jayaseelan J.C."/>
            <person name="Lee S."/>
            <person name="Li M."/>
            <person name="Ming W."/>
            <person name="Munidasa M."/>
            <person name="Muniz J."/>
            <person name="Nguyen L."/>
            <person name="Ongeri F."/>
            <person name="Osuji N."/>
            <person name="Pu L.-L."/>
            <person name="Puazo M."/>
            <person name="Qu C."/>
            <person name="Quiroz J."/>
            <person name="Raj R."/>
            <person name="Weissenberger G."/>
            <person name="Xin Y."/>
            <person name="Zou X."/>
            <person name="Han Y."/>
            <person name="Richards S."/>
            <person name="Worley K."/>
            <person name="Muzny D."/>
            <person name="Gibbs R."/>
        </authorList>
    </citation>
    <scope>NUCLEOTIDE SEQUENCE</scope>
    <source>
        <strain evidence="1">Sampled in the wild</strain>
    </source>
</reference>
<reference evidence="1" key="2">
    <citation type="submission" date="2017-10" db="EMBL/GenBank/DDBJ databases">
        <title>Ladona fulva Genome sequencing and assembly.</title>
        <authorList>
            <person name="Murali S."/>
            <person name="Richards S."/>
            <person name="Bandaranaike D."/>
            <person name="Bellair M."/>
            <person name="Blankenburg K."/>
            <person name="Chao H."/>
            <person name="Dinh H."/>
            <person name="Doddapaneni H."/>
            <person name="Dugan-Rocha S."/>
            <person name="Elkadiri S."/>
            <person name="Gnanaolivu R."/>
            <person name="Hernandez B."/>
            <person name="Skinner E."/>
            <person name="Javaid M."/>
            <person name="Lee S."/>
            <person name="Li M."/>
            <person name="Ming W."/>
            <person name="Munidasa M."/>
            <person name="Muniz J."/>
            <person name="Nguyen L."/>
            <person name="Hughes D."/>
            <person name="Osuji N."/>
            <person name="Pu L.-L."/>
            <person name="Puazo M."/>
            <person name="Qu C."/>
            <person name="Quiroz J."/>
            <person name="Raj R."/>
            <person name="Weissenberger G."/>
            <person name="Xin Y."/>
            <person name="Zou X."/>
            <person name="Han Y."/>
            <person name="Worley K."/>
            <person name="Muzny D."/>
            <person name="Gibbs R."/>
        </authorList>
    </citation>
    <scope>NUCLEOTIDE SEQUENCE</scope>
    <source>
        <strain evidence="1">Sampled in the wild</strain>
    </source>
</reference>
<dbReference type="OrthoDB" id="445826at2759"/>
<dbReference type="Proteomes" id="UP000792457">
    <property type="component" value="Unassembled WGS sequence"/>
</dbReference>